<dbReference type="SUPFAM" id="SSF50965">
    <property type="entry name" value="Galactose oxidase, central domain"/>
    <property type="match status" value="1"/>
</dbReference>
<name>A0A919R9F8_9ACTN</name>
<proteinExistence type="predicted"/>
<sequence length="415" mass="43080">MRGERAGAGRVVGYSVVTAALVAGLAADLADRPGQDLGAGPAGDLAAGPRVAAGRPAGAAGTEDAWRLVHSADYGGLDAITGGVMFGPAAGWAAGQTEDADDGPSAPVLLRWDGRTFRRVRAPRGLSGGIGAVSAAAPDAIWASGDDQTASYLIRFDGRRWRRVPGVSRQAYGPAAVDRRRVLVMDGGGPLLLDGARRHRLPRPGGGAEVHWMTAGPDGDVWAFGALPGKGEEPRPPVSLRLAGDRWQVRPFAGGLPPDAVSWSTEVVSMCVLAARDVWVFGLRTGVQQGPPVQPGGSEHHNVRFPVAARWDGRRWSPVPMPAGWWLGGCAGDATGRVHVIATRMGLRTPGSDAVFSRSPGGGWRVRPLPALPGAEIRLRALATVPGTGQVFAFGATESLGDDPDDHSVIYTSTG</sequence>
<evidence type="ECO:0000313" key="1">
    <source>
        <dbReference type="EMBL" id="GII80635.1"/>
    </source>
</evidence>
<dbReference type="InterPro" id="IPR011043">
    <property type="entry name" value="Gal_Oxase/kelch_b-propeller"/>
</dbReference>
<dbReference type="Proteomes" id="UP000655287">
    <property type="component" value="Unassembled WGS sequence"/>
</dbReference>
<evidence type="ECO:0000313" key="2">
    <source>
        <dbReference type="Proteomes" id="UP000655287"/>
    </source>
</evidence>
<keyword evidence="2" id="KW-1185">Reference proteome</keyword>
<protein>
    <submittedName>
        <fullName evidence="1">Uncharacterized protein</fullName>
    </submittedName>
</protein>
<dbReference type="RefSeq" id="WP_203991652.1">
    <property type="nucleotide sequence ID" value="NZ_BOOU01000076.1"/>
</dbReference>
<dbReference type="EMBL" id="BOOU01000076">
    <property type="protein sequence ID" value="GII80635.1"/>
    <property type="molecule type" value="Genomic_DNA"/>
</dbReference>
<reference evidence="1" key="1">
    <citation type="submission" date="2021-01" db="EMBL/GenBank/DDBJ databases">
        <title>Whole genome shotgun sequence of Sphaerisporangium rufum NBRC 109079.</title>
        <authorList>
            <person name="Komaki H."/>
            <person name="Tamura T."/>
        </authorList>
    </citation>
    <scope>NUCLEOTIDE SEQUENCE</scope>
    <source>
        <strain evidence="1">NBRC 109079</strain>
    </source>
</reference>
<gene>
    <name evidence="1" type="ORF">Sru01_56170</name>
</gene>
<dbReference type="AlphaFoldDB" id="A0A919R9F8"/>
<accession>A0A919R9F8</accession>
<comment type="caution">
    <text evidence="1">The sequence shown here is derived from an EMBL/GenBank/DDBJ whole genome shotgun (WGS) entry which is preliminary data.</text>
</comment>
<organism evidence="1 2">
    <name type="scientific">Sphaerisporangium rufum</name>
    <dbReference type="NCBI Taxonomy" id="1381558"/>
    <lineage>
        <taxon>Bacteria</taxon>
        <taxon>Bacillati</taxon>
        <taxon>Actinomycetota</taxon>
        <taxon>Actinomycetes</taxon>
        <taxon>Streptosporangiales</taxon>
        <taxon>Streptosporangiaceae</taxon>
        <taxon>Sphaerisporangium</taxon>
    </lineage>
</organism>